<name>A0A5J4WDV8_9EUKA</name>
<dbReference type="AlphaFoldDB" id="A0A5J4WDV8"/>
<dbReference type="EMBL" id="SNRW01002462">
    <property type="protein sequence ID" value="KAA6392692.1"/>
    <property type="molecule type" value="Genomic_DNA"/>
</dbReference>
<reference evidence="1 2" key="1">
    <citation type="submission" date="2019-03" db="EMBL/GenBank/DDBJ databases">
        <title>Single cell metagenomics reveals metabolic interactions within the superorganism composed of flagellate Streblomastix strix and complex community of Bacteroidetes bacteria on its surface.</title>
        <authorList>
            <person name="Treitli S.C."/>
            <person name="Kolisko M."/>
            <person name="Husnik F."/>
            <person name="Keeling P."/>
            <person name="Hampl V."/>
        </authorList>
    </citation>
    <scope>NUCLEOTIDE SEQUENCE [LARGE SCALE GENOMIC DNA]</scope>
    <source>
        <strain evidence="1">ST1C</strain>
    </source>
</reference>
<proteinExistence type="predicted"/>
<dbReference type="Proteomes" id="UP000324800">
    <property type="component" value="Unassembled WGS sequence"/>
</dbReference>
<evidence type="ECO:0000313" key="2">
    <source>
        <dbReference type="Proteomes" id="UP000324800"/>
    </source>
</evidence>
<sequence length="149" mass="16820">MLPEGFFIAFSRKNEFLPNAKSEISATIAAVRHGGQFVDIPEVGNIGEIFDALYQTHIWIIDSNGNQTLISPPTRQMMMEAFASRTFVGGRTGAQIASQAQRGTRSKRELRLRKAMILSYSQLIQSIKQHYYIRTSLGTSIHKKENFIQ</sequence>
<organism evidence="1 2">
    <name type="scientific">Streblomastix strix</name>
    <dbReference type="NCBI Taxonomy" id="222440"/>
    <lineage>
        <taxon>Eukaryota</taxon>
        <taxon>Metamonada</taxon>
        <taxon>Preaxostyla</taxon>
        <taxon>Oxymonadida</taxon>
        <taxon>Streblomastigidae</taxon>
        <taxon>Streblomastix</taxon>
    </lineage>
</organism>
<protein>
    <submittedName>
        <fullName evidence="1">Uncharacterized protein</fullName>
    </submittedName>
</protein>
<comment type="caution">
    <text evidence="1">The sequence shown here is derived from an EMBL/GenBank/DDBJ whole genome shotgun (WGS) entry which is preliminary data.</text>
</comment>
<accession>A0A5J4WDV8</accession>
<evidence type="ECO:0000313" key="1">
    <source>
        <dbReference type="EMBL" id="KAA6392692.1"/>
    </source>
</evidence>
<gene>
    <name evidence="1" type="ORF">EZS28_011787</name>
</gene>